<dbReference type="PANTHER" id="PTHR12000:SF50">
    <property type="entry name" value="VACUOLAR-PROCESSING ENZYME GAMMA-ISOZYME"/>
    <property type="match status" value="1"/>
</dbReference>
<reference evidence="3 4" key="1">
    <citation type="journal article" date="2018" name="Sci. Data">
        <title>The draft genome sequence of cork oak.</title>
        <authorList>
            <person name="Ramos A.M."/>
            <person name="Usie A."/>
            <person name="Barbosa P."/>
            <person name="Barros P.M."/>
            <person name="Capote T."/>
            <person name="Chaves I."/>
            <person name="Simoes F."/>
            <person name="Abreu I."/>
            <person name="Carrasquinho I."/>
            <person name="Faro C."/>
            <person name="Guimaraes J.B."/>
            <person name="Mendonca D."/>
            <person name="Nobrega F."/>
            <person name="Rodrigues L."/>
            <person name="Saibo N.J.M."/>
            <person name="Varela M.C."/>
            <person name="Egas C."/>
            <person name="Matos J."/>
            <person name="Miguel C.M."/>
            <person name="Oliveira M.M."/>
            <person name="Ricardo C.P."/>
            <person name="Goncalves S."/>
        </authorList>
    </citation>
    <scope>NUCLEOTIDE SEQUENCE [LARGE SCALE GENOMIC DNA]</scope>
    <source>
        <strain evidence="4">cv. HL8</strain>
    </source>
</reference>
<dbReference type="CDD" id="cd21115">
    <property type="entry name" value="legumain_C"/>
    <property type="match status" value="1"/>
</dbReference>
<dbReference type="PANTHER" id="PTHR12000">
    <property type="entry name" value="HEMOGLOBINASE FAMILY MEMBER"/>
    <property type="match status" value="1"/>
</dbReference>
<dbReference type="GO" id="GO:0006624">
    <property type="term" value="P:vacuolar protein processing"/>
    <property type="evidence" value="ECO:0007669"/>
    <property type="project" value="TreeGrafter"/>
</dbReference>
<dbReference type="Gene3D" id="1.10.132.130">
    <property type="match status" value="1"/>
</dbReference>
<sequence length="115" mass="12876">MDGLYEKAPKGSPRRVEGRKQFVEAMSHRMHVDSNVKLIGELLFGIVKSDEMLYTVRTFETHCGLLSQYGVKHMRSFANICNAGIKRDQMDAASSQICVSVPFGHYSSLENGFST</sequence>
<dbReference type="GO" id="GO:0004197">
    <property type="term" value="F:cysteine-type endopeptidase activity"/>
    <property type="evidence" value="ECO:0007669"/>
    <property type="project" value="TreeGrafter"/>
</dbReference>
<dbReference type="AlphaFoldDB" id="A0AAW0LN39"/>
<dbReference type="InterPro" id="IPR048501">
    <property type="entry name" value="Legum_prodom"/>
</dbReference>
<organism evidence="3 4">
    <name type="scientific">Quercus suber</name>
    <name type="common">Cork oak</name>
    <dbReference type="NCBI Taxonomy" id="58331"/>
    <lineage>
        <taxon>Eukaryota</taxon>
        <taxon>Viridiplantae</taxon>
        <taxon>Streptophyta</taxon>
        <taxon>Embryophyta</taxon>
        <taxon>Tracheophyta</taxon>
        <taxon>Spermatophyta</taxon>
        <taxon>Magnoliopsida</taxon>
        <taxon>eudicotyledons</taxon>
        <taxon>Gunneridae</taxon>
        <taxon>Pentapetalae</taxon>
        <taxon>rosids</taxon>
        <taxon>fabids</taxon>
        <taxon>Fagales</taxon>
        <taxon>Fagaceae</taxon>
        <taxon>Quercus</taxon>
    </lineage>
</organism>
<feature type="domain" description="Legumain prodomain" evidence="2">
    <location>
        <begin position="55"/>
        <end position="98"/>
    </location>
</feature>
<dbReference type="EMBL" id="PKMF04000068">
    <property type="protein sequence ID" value="KAK7853098.1"/>
    <property type="molecule type" value="Genomic_DNA"/>
</dbReference>
<evidence type="ECO:0000259" key="2">
    <source>
        <dbReference type="Pfam" id="PF20985"/>
    </source>
</evidence>
<name>A0AAW0LN39_QUESU</name>
<comment type="similarity">
    <text evidence="1">Belongs to the peptidase C13 family.</text>
</comment>
<dbReference type="GO" id="GO:0051603">
    <property type="term" value="P:proteolysis involved in protein catabolic process"/>
    <property type="evidence" value="ECO:0007669"/>
    <property type="project" value="TreeGrafter"/>
</dbReference>
<dbReference type="Pfam" id="PF20985">
    <property type="entry name" value="Legum_prodom"/>
    <property type="match status" value="1"/>
</dbReference>
<gene>
    <name evidence="3" type="primary">VPE_7</name>
    <name evidence="3" type="ORF">CFP56_036853</name>
</gene>
<protein>
    <submittedName>
        <fullName evidence="3">Vacuolar-processing enzyme</fullName>
    </submittedName>
</protein>
<dbReference type="InterPro" id="IPR001096">
    <property type="entry name" value="Peptidase_C13"/>
</dbReference>
<evidence type="ECO:0000313" key="4">
    <source>
        <dbReference type="Proteomes" id="UP000237347"/>
    </source>
</evidence>
<accession>A0AAW0LN39</accession>
<proteinExistence type="inferred from homology"/>
<evidence type="ECO:0000256" key="1">
    <source>
        <dbReference type="ARBA" id="ARBA00009941"/>
    </source>
</evidence>
<dbReference type="Proteomes" id="UP000237347">
    <property type="component" value="Unassembled WGS sequence"/>
</dbReference>
<keyword evidence="4" id="KW-1185">Reference proteome</keyword>
<comment type="caution">
    <text evidence="3">The sequence shown here is derived from an EMBL/GenBank/DDBJ whole genome shotgun (WGS) entry which is preliminary data.</text>
</comment>
<dbReference type="GO" id="GO:0005773">
    <property type="term" value="C:vacuole"/>
    <property type="evidence" value="ECO:0007669"/>
    <property type="project" value="GOC"/>
</dbReference>
<evidence type="ECO:0000313" key="3">
    <source>
        <dbReference type="EMBL" id="KAK7853098.1"/>
    </source>
</evidence>
<dbReference type="InterPro" id="IPR046427">
    <property type="entry name" value="Legumain_prodom_sf"/>
</dbReference>